<organism evidence="9 10">
    <name type="scientific">Plantactinospora solaniradicis</name>
    <dbReference type="NCBI Taxonomy" id="1723736"/>
    <lineage>
        <taxon>Bacteria</taxon>
        <taxon>Bacillati</taxon>
        <taxon>Actinomycetota</taxon>
        <taxon>Actinomycetes</taxon>
        <taxon>Micromonosporales</taxon>
        <taxon>Micromonosporaceae</taxon>
        <taxon>Plantactinospora</taxon>
    </lineage>
</organism>
<protein>
    <submittedName>
        <fullName evidence="9">ABC transporter permease</fullName>
    </submittedName>
</protein>
<feature type="transmembrane region" description="Helical" evidence="7">
    <location>
        <begin position="82"/>
        <end position="106"/>
    </location>
</feature>
<evidence type="ECO:0000256" key="4">
    <source>
        <dbReference type="ARBA" id="ARBA00022692"/>
    </source>
</evidence>
<dbReference type="PROSITE" id="PS50928">
    <property type="entry name" value="ABC_TM1"/>
    <property type="match status" value="1"/>
</dbReference>
<dbReference type="Gene3D" id="1.10.3720.10">
    <property type="entry name" value="MetI-like"/>
    <property type="match status" value="1"/>
</dbReference>
<keyword evidence="4 7" id="KW-0812">Transmembrane</keyword>
<proteinExistence type="inferred from homology"/>
<evidence type="ECO:0000313" key="10">
    <source>
        <dbReference type="Proteomes" id="UP001596203"/>
    </source>
</evidence>
<dbReference type="Proteomes" id="UP001596203">
    <property type="component" value="Unassembled WGS sequence"/>
</dbReference>
<feature type="transmembrane region" description="Helical" evidence="7">
    <location>
        <begin position="204"/>
        <end position="229"/>
    </location>
</feature>
<evidence type="ECO:0000256" key="7">
    <source>
        <dbReference type="RuleBase" id="RU363032"/>
    </source>
</evidence>
<evidence type="ECO:0000313" key="9">
    <source>
        <dbReference type="EMBL" id="MFC6015862.1"/>
    </source>
</evidence>
<dbReference type="EMBL" id="JBHSPR010000007">
    <property type="protein sequence ID" value="MFC6015862.1"/>
    <property type="molecule type" value="Genomic_DNA"/>
</dbReference>
<dbReference type="Pfam" id="PF00528">
    <property type="entry name" value="BPD_transp_1"/>
    <property type="match status" value="1"/>
</dbReference>
<keyword evidence="5 7" id="KW-1133">Transmembrane helix</keyword>
<keyword evidence="3" id="KW-1003">Cell membrane</keyword>
<reference evidence="10" key="1">
    <citation type="journal article" date="2019" name="Int. J. Syst. Evol. Microbiol.">
        <title>The Global Catalogue of Microorganisms (GCM) 10K type strain sequencing project: providing services to taxonomists for standard genome sequencing and annotation.</title>
        <authorList>
            <consortium name="The Broad Institute Genomics Platform"/>
            <consortium name="The Broad Institute Genome Sequencing Center for Infectious Disease"/>
            <person name="Wu L."/>
            <person name="Ma J."/>
        </authorList>
    </citation>
    <scope>NUCLEOTIDE SEQUENCE [LARGE SCALE GENOMIC DNA]</scope>
    <source>
        <strain evidence="10">ZS-35-S2</strain>
    </source>
</reference>
<dbReference type="SUPFAM" id="SSF161098">
    <property type="entry name" value="MetI-like"/>
    <property type="match status" value="1"/>
</dbReference>
<keyword evidence="6 7" id="KW-0472">Membrane</keyword>
<dbReference type="PANTHER" id="PTHR30151">
    <property type="entry name" value="ALKANE SULFONATE ABC TRANSPORTER-RELATED, MEMBRANE SUBUNIT"/>
    <property type="match status" value="1"/>
</dbReference>
<keyword evidence="10" id="KW-1185">Reference proteome</keyword>
<dbReference type="PANTHER" id="PTHR30151:SF0">
    <property type="entry name" value="ABC TRANSPORTER PERMEASE PROTEIN MJ0413-RELATED"/>
    <property type="match status" value="1"/>
</dbReference>
<comment type="similarity">
    <text evidence="7">Belongs to the binding-protein-dependent transport system permease family.</text>
</comment>
<comment type="caution">
    <text evidence="9">The sequence shown here is derived from an EMBL/GenBank/DDBJ whole genome shotgun (WGS) entry which is preliminary data.</text>
</comment>
<feature type="transmembrane region" description="Helical" evidence="7">
    <location>
        <begin position="24"/>
        <end position="45"/>
    </location>
</feature>
<comment type="subcellular location">
    <subcellularLocation>
        <location evidence="1 7">Cell membrane</location>
        <topology evidence="1 7">Multi-pass membrane protein</topology>
    </subcellularLocation>
</comment>
<feature type="transmembrane region" description="Helical" evidence="7">
    <location>
        <begin position="241"/>
        <end position="261"/>
    </location>
</feature>
<accession>A0ABW1K3P5</accession>
<keyword evidence="2 7" id="KW-0813">Transport</keyword>
<gene>
    <name evidence="9" type="ORF">ACFP2T_06615</name>
</gene>
<feature type="transmembrane region" description="Helical" evidence="7">
    <location>
        <begin position="127"/>
        <end position="156"/>
    </location>
</feature>
<feature type="domain" description="ABC transmembrane type-1" evidence="8">
    <location>
        <begin position="78"/>
        <end position="262"/>
    </location>
</feature>
<evidence type="ECO:0000256" key="6">
    <source>
        <dbReference type="ARBA" id="ARBA00023136"/>
    </source>
</evidence>
<dbReference type="InterPro" id="IPR035906">
    <property type="entry name" value="MetI-like_sf"/>
</dbReference>
<evidence type="ECO:0000256" key="3">
    <source>
        <dbReference type="ARBA" id="ARBA00022475"/>
    </source>
</evidence>
<evidence type="ECO:0000256" key="1">
    <source>
        <dbReference type="ARBA" id="ARBA00004651"/>
    </source>
</evidence>
<dbReference type="RefSeq" id="WP_377418527.1">
    <property type="nucleotide sequence ID" value="NZ_JBHSPR010000007.1"/>
</dbReference>
<sequence>MSVGSTTEPGRNSVGAVAGTVGRVLRWVAAVLGLPVALLTLWWVLSADSETFYLPPLAEILAAFDDVWLHSDRLQADVLPSLLRLSAGFLLAVVLGVGLGVLIGSFRRVRAFLEPVLEFLRAVPPPVLVPVLMLFAGFGNTMKVLVVLSGCVWPILLNTVEGVRAVDEVLTETCRCYGIRGPARLWHLVVRSASPQIVTGLRQALSVGIILMVISEMFAANNGLGFSIIQFQRTFAVTNMWTGILLLGLLGFLLAVLLRLFERWALHWYFGLRQSQRNDGHR</sequence>
<name>A0ABW1K3P5_9ACTN</name>
<evidence type="ECO:0000256" key="2">
    <source>
        <dbReference type="ARBA" id="ARBA00022448"/>
    </source>
</evidence>
<evidence type="ECO:0000256" key="5">
    <source>
        <dbReference type="ARBA" id="ARBA00022989"/>
    </source>
</evidence>
<dbReference type="InterPro" id="IPR000515">
    <property type="entry name" value="MetI-like"/>
</dbReference>
<evidence type="ECO:0000259" key="8">
    <source>
        <dbReference type="PROSITE" id="PS50928"/>
    </source>
</evidence>